<dbReference type="EMBL" id="ML977557">
    <property type="protein sequence ID" value="KAF2007408.1"/>
    <property type="molecule type" value="Genomic_DNA"/>
</dbReference>
<feature type="transmembrane region" description="Helical" evidence="1">
    <location>
        <begin position="41"/>
        <end position="63"/>
    </location>
</feature>
<keyword evidence="2" id="KW-0732">Signal</keyword>
<evidence type="ECO:0000313" key="3">
    <source>
        <dbReference type="EMBL" id="KAF2007408.1"/>
    </source>
</evidence>
<keyword evidence="4" id="KW-1185">Reference proteome</keyword>
<feature type="signal peptide" evidence="2">
    <location>
        <begin position="1"/>
        <end position="28"/>
    </location>
</feature>
<dbReference type="AlphaFoldDB" id="A0A6A5X3B7"/>
<accession>A0A6A5X3B7</accession>
<feature type="chain" id="PRO_5025548608" evidence="2">
    <location>
        <begin position="29"/>
        <end position="173"/>
    </location>
</feature>
<name>A0A6A5X3B7_9PLEO</name>
<organism evidence="3 4">
    <name type="scientific">Amniculicola lignicola CBS 123094</name>
    <dbReference type="NCBI Taxonomy" id="1392246"/>
    <lineage>
        <taxon>Eukaryota</taxon>
        <taxon>Fungi</taxon>
        <taxon>Dikarya</taxon>
        <taxon>Ascomycota</taxon>
        <taxon>Pezizomycotina</taxon>
        <taxon>Dothideomycetes</taxon>
        <taxon>Pleosporomycetidae</taxon>
        <taxon>Pleosporales</taxon>
        <taxon>Amniculicolaceae</taxon>
        <taxon>Amniculicola</taxon>
    </lineage>
</organism>
<sequence>MTRIIAGIAPLVSIWLLLIKLMIRGVDQDSSSHKAKYFTNVWYFCWNALLLVLSIIFGALGVAKNSLPCLIGSYQAALIHMTGLQIYLIQNLLPLQHLHWNIIQGFSFATQLTGGVLSILNTSPSFQVEIPTKLQIALLNVGGFGQYAVLGTRIAWTIGNLSTYPGVKQNKKH</sequence>
<evidence type="ECO:0000256" key="2">
    <source>
        <dbReference type="SAM" id="SignalP"/>
    </source>
</evidence>
<dbReference type="Proteomes" id="UP000799779">
    <property type="component" value="Unassembled WGS sequence"/>
</dbReference>
<reference evidence="3" key="1">
    <citation type="journal article" date="2020" name="Stud. Mycol.">
        <title>101 Dothideomycetes genomes: a test case for predicting lifestyles and emergence of pathogens.</title>
        <authorList>
            <person name="Haridas S."/>
            <person name="Albert R."/>
            <person name="Binder M."/>
            <person name="Bloem J."/>
            <person name="Labutti K."/>
            <person name="Salamov A."/>
            <person name="Andreopoulos B."/>
            <person name="Baker S."/>
            <person name="Barry K."/>
            <person name="Bills G."/>
            <person name="Bluhm B."/>
            <person name="Cannon C."/>
            <person name="Castanera R."/>
            <person name="Culley D."/>
            <person name="Daum C."/>
            <person name="Ezra D."/>
            <person name="Gonzalez J."/>
            <person name="Henrissat B."/>
            <person name="Kuo A."/>
            <person name="Liang C."/>
            <person name="Lipzen A."/>
            <person name="Lutzoni F."/>
            <person name="Magnuson J."/>
            <person name="Mondo S."/>
            <person name="Nolan M."/>
            <person name="Ohm R."/>
            <person name="Pangilinan J."/>
            <person name="Park H.-J."/>
            <person name="Ramirez L."/>
            <person name="Alfaro M."/>
            <person name="Sun H."/>
            <person name="Tritt A."/>
            <person name="Yoshinaga Y."/>
            <person name="Zwiers L.-H."/>
            <person name="Turgeon B."/>
            <person name="Goodwin S."/>
            <person name="Spatafora J."/>
            <person name="Crous P."/>
            <person name="Grigoriev I."/>
        </authorList>
    </citation>
    <scope>NUCLEOTIDE SEQUENCE</scope>
    <source>
        <strain evidence="3">CBS 123094</strain>
    </source>
</reference>
<keyword evidence="1" id="KW-1133">Transmembrane helix</keyword>
<gene>
    <name evidence="3" type="ORF">P154DRAFT_517144</name>
</gene>
<evidence type="ECO:0000313" key="4">
    <source>
        <dbReference type="Proteomes" id="UP000799779"/>
    </source>
</evidence>
<proteinExistence type="predicted"/>
<evidence type="ECO:0000256" key="1">
    <source>
        <dbReference type="SAM" id="Phobius"/>
    </source>
</evidence>
<keyword evidence="1" id="KW-0472">Membrane</keyword>
<keyword evidence="1" id="KW-0812">Transmembrane</keyword>
<dbReference type="OrthoDB" id="10617649at2759"/>
<protein>
    <submittedName>
        <fullName evidence="3">Uncharacterized protein</fullName>
    </submittedName>
</protein>